<keyword evidence="3" id="KW-0378">Hydrolase</keyword>
<dbReference type="Pfam" id="PF00884">
    <property type="entry name" value="Sulfatase"/>
    <property type="match status" value="1"/>
</dbReference>
<keyword evidence="5" id="KW-0732">Signal</keyword>
<keyword evidence="2" id="KW-0479">Metal-binding</keyword>
<dbReference type="PANTHER" id="PTHR42693">
    <property type="entry name" value="ARYLSULFATASE FAMILY MEMBER"/>
    <property type="match status" value="1"/>
</dbReference>
<sequence>MQQLAEGIKMKIQGMLTLSCLLAGSTAVMAKGIVYDAQFGVLEAQHGEKWQAQDKQIEAKLAEIREKNGGKRPNIIYMLVDDLSYGQMGNRKMNHVMGVNTENINQFANESLSLERMYTEPSCTPTRAAMMTGRHPIRSGSSEVKVTLVGEGLSKEEVTIAEVLSEAGYSTAHIGKWHQGDIEQSFPHNQGFDFAAFPAHQQVQLSLMTKEASKANNLFGWHDSMQNNDFIIDDTFRPKGMLTGLEAHKGQKAREVHMPAGHEWSQADYHAMNVRYQEQAIDQLQQLSKADKPFYLQYWPLYPLNFVHDNEQNVSRNGGYMAEKLQLLDTWFGEFLTELDALGIADNTLVILMADNGLMYHYGGPSGLSELIYRGGKTDFLEGGIRTDAYFRWPAAIPSNTAASDIIHVSDLYTTIATIAQATEYIPRDRVIDGINQTALLLEGEKNGRRDYVYVYQGPRLAAVVKDQFKMHMPAPGMPGAAAPVFNVYRDPREENPHIGMALWSGASFQDMMKRHMLTIEKYPHLPLGKGTPYSGVENLRPETKKLVADFMSWQK</sequence>
<evidence type="ECO:0000256" key="3">
    <source>
        <dbReference type="ARBA" id="ARBA00022801"/>
    </source>
</evidence>
<gene>
    <name evidence="7" type="ORF">VHA01S_047_00040</name>
</gene>
<organism evidence="7 8">
    <name type="scientific">Vibrio halioticoli NBRC 102217</name>
    <dbReference type="NCBI Taxonomy" id="1219072"/>
    <lineage>
        <taxon>Bacteria</taxon>
        <taxon>Pseudomonadati</taxon>
        <taxon>Pseudomonadota</taxon>
        <taxon>Gammaproteobacteria</taxon>
        <taxon>Vibrionales</taxon>
        <taxon>Vibrionaceae</taxon>
        <taxon>Vibrio</taxon>
    </lineage>
</organism>
<feature type="domain" description="Sulfatase N-terminal" evidence="6">
    <location>
        <begin position="73"/>
        <end position="420"/>
    </location>
</feature>
<keyword evidence="8" id="KW-1185">Reference proteome</keyword>
<reference evidence="7 8" key="2">
    <citation type="submission" date="2013-11" db="EMBL/GenBank/DDBJ databases">
        <title>Whole genome shotgun sequence of Vibrio halioticoli NBRC 102217.</title>
        <authorList>
            <person name="Isaki S."/>
            <person name="Kimura A."/>
            <person name="Ohji S."/>
            <person name="Hosoyama A."/>
            <person name="Fujita N."/>
            <person name="Hashimoto M."/>
            <person name="Hosoyama Y."/>
            <person name="Yamazoe A."/>
        </authorList>
    </citation>
    <scope>NUCLEOTIDE SEQUENCE [LARGE SCALE GENOMIC DNA]</scope>
    <source>
        <strain evidence="7 8">NBRC 102217</strain>
    </source>
</reference>
<feature type="signal peptide" evidence="5">
    <location>
        <begin position="1"/>
        <end position="30"/>
    </location>
</feature>
<dbReference type="Gene3D" id="3.40.720.10">
    <property type="entry name" value="Alkaline Phosphatase, subunit A"/>
    <property type="match status" value="1"/>
</dbReference>
<dbReference type="Gene3D" id="3.30.1120.10">
    <property type="match status" value="1"/>
</dbReference>
<reference evidence="7 8" key="1">
    <citation type="submission" date="2013-10" db="EMBL/GenBank/DDBJ databases">
        <authorList>
            <person name="Ichikawa N."/>
            <person name="Kimura A."/>
            <person name="Ohji S."/>
            <person name="Hosoyama A."/>
            <person name="Fujita N."/>
        </authorList>
    </citation>
    <scope>NUCLEOTIDE SEQUENCE [LARGE SCALE GENOMIC DNA]</scope>
    <source>
        <strain evidence="7 8">NBRC 102217</strain>
    </source>
</reference>
<evidence type="ECO:0000256" key="5">
    <source>
        <dbReference type="SAM" id="SignalP"/>
    </source>
</evidence>
<comment type="caution">
    <text evidence="7">The sequence shown here is derived from an EMBL/GenBank/DDBJ whole genome shotgun (WGS) entry which is preliminary data.</text>
</comment>
<evidence type="ECO:0000313" key="7">
    <source>
        <dbReference type="EMBL" id="GAD90535.1"/>
    </source>
</evidence>
<dbReference type="AlphaFoldDB" id="V5HMU5"/>
<comment type="similarity">
    <text evidence="1">Belongs to the sulfatase family.</text>
</comment>
<name>V5HMU5_9VIBR</name>
<dbReference type="eggNOG" id="COG3119">
    <property type="taxonomic scope" value="Bacteria"/>
</dbReference>
<feature type="chain" id="PRO_5004736152" description="Sulfatase N-terminal domain-containing protein" evidence="5">
    <location>
        <begin position="31"/>
        <end position="556"/>
    </location>
</feature>
<evidence type="ECO:0000256" key="4">
    <source>
        <dbReference type="ARBA" id="ARBA00022837"/>
    </source>
</evidence>
<protein>
    <recommendedName>
        <fullName evidence="6">Sulfatase N-terminal domain-containing protein</fullName>
    </recommendedName>
</protein>
<evidence type="ECO:0000313" key="8">
    <source>
        <dbReference type="Proteomes" id="UP000017800"/>
    </source>
</evidence>
<dbReference type="GO" id="GO:0004065">
    <property type="term" value="F:arylsulfatase activity"/>
    <property type="evidence" value="ECO:0007669"/>
    <property type="project" value="TreeGrafter"/>
</dbReference>
<dbReference type="PANTHER" id="PTHR42693:SF33">
    <property type="entry name" value="ARYLSULFATASE"/>
    <property type="match status" value="1"/>
</dbReference>
<evidence type="ECO:0000256" key="1">
    <source>
        <dbReference type="ARBA" id="ARBA00008779"/>
    </source>
</evidence>
<evidence type="ECO:0000259" key="6">
    <source>
        <dbReference type="Pfam" id="PF00884"/>
    </source>
</evidence>
<keyword evidence="4" id="KW-0106">Calcium</keyword>
<evidence type="ECO:0000256" key="2">
    <source>
        <dbReference type="ARBA" id="ARBA00022723"/>
    </source>
</evidence>
<accession>V5HMU5</accession>
<dbReference type="GO" id="GO:0046872">
    <property type="term" value="F:metal ion binding"/>
    <property type="evidence" value="ECO:0007669"/>
    <property type="project" value="UniProtKB-KW"/>
</dbReference>
<dbReference type="InterPro" id="IPR000917">
    <property type="entry name" value="Sulfatase_N"/>
</dbReference>
<dbReference type="Proteomes" id="UP000017800">
    <property type="component" value="Unassembled WGS sequence"/>
</dbReference>
<dbReference type="InterPro" id="IPR017850">
    <property type="entry name" value="Alkaline_phosphatase_core_sf"/>
</dbReference>
<dbReference type="SUPFAM" id="SSF53649">
    <property type="entry name" value="Alkaline phosphatase-like"/>
    <property type="match status" value="1"/>
</dbReference>
<proteinExistence type="inferred from homology"/>
<dbReference type="InterPro" id="IPR024607">
    <property type="entry name" value="Sulfatase_CS"/>
</dbReference>
<dbReference type="PROSITE" id="PS00523">
    <property type="entry name" value="SULFATASE_1"/>
    <property type="match status" value="1"/>
</dbReference>
<dbReference type="InterPro" id="IPR050738">
    <property type="entry name" value="Sulfatase"/>
</dbReference>
<dbReference type="EMBL" id="BAUJ01000047">
    <property type="protein sequence ID" value="GAD90535.1"/>
    <property type="molecule type" value="Genomic_DNA"/>
</dbReference>
<dbReference type="PROSITE" id="PS00149">
    <property type="entry name" value="SULFATASE_2"/>
    <property type="match status" value="1"/>
</dbReference>